<dbReference type="SUPFAM" id="SSF56784">
    <property type="entry name" value="HAD-like"/>
    <property type="match status" value="1"/>
</dbReference>
<evidence type="ECO:0000256" key="2">
    <source>
        <dbReference type="ARBA" id="ARBA00004429"/>
    </source>
</evidence>
<comment type="function">
    <text evidence="1">Mediates magnesium influx to the cytosol.</text>
</comment>
<dbReference type="SFLD" id="SFLDS00003">
    <property type="entry name" value="Haloacid_Dehalogenase"/>
    <property type="match status" value="1"/>
</dbReference>
<dbReference type="AlphaFoldDB" id="A0A4S2BKE0"/>
<name>A0A4S2BKE0_STUST</name>
<comment type="subcellular location">
    <subcellularLocation>
        <location evidence="2">Cell inner membrane</location>
        <topology evidence="2">Multi-pass membrane protein</topology>
    </subcellularLocation>
</comment>
<keyword evidence="15 18" id="KW-0472">Membrane</keyword>
<dbReference type="SFLD" id="SFLDG00002">
    <property type="entry name" value="C1.7:_P-type_atpase_like"/>
    <property type="match status" value="1"/>
</dbReference>
<feature type="transmembrane region" description="Helical" evidence="18">
    <location>
        <begin position="1054"/>
        <end position="1077"/>
    </location>
</feature>
<keyword evidence="7" id="KW-0997">Cell inner membrane</keyword>
<feature type="transmembrane region" description="Helical" evidence="18">
    <location>
        <begin position="611"/>
        <end position="630"/>
    </location>
</feature>
<protein>
    <recommendedName>
        <fullName evidence="5">Magnesium-transporting ATPase, P-type 1</fullName>
        <ecNumber evidence="4">7.2.2.14</ecNumber>
    </recommendedName>
    <alternativeName>
        <fullName evidence="16">Mg(2+) transport ATPase, P-type 1</fullName>
    </alternativeName>
</protein>
<dbReference type="EC" id="7.2.2.14" evidence="4"/>
<feature type="transmembrane region" description="Helical" evidence="18">
    <location>
        <begin position="104"/>
        <end position="121"/>
    </location>
</feature>
<keyword evidence="10" id="KW-0547">Nucleotide-binding</keyword>
<dbReference type="InterPro" id="IPR004014">
    <property type="entry name" value="ATPase_P-typ_cation-transptr_N"/>
</dbReference>
<dbReference type="Gene3D" id="3.40.50.1000">
    <property type="entry name" value="HAD superfamily/HAD-like"/>
    <property type="match status" value="1"/>
</dbReference>
<evidence type="ECO:0000256" key="8">
    <source>
        <dbReference type="ARBA" id="ARBA00022553"/>
    </source>
</evidence>
<dbReference type="Pfam" id="PF00690">
    <property type="entry name" value="Cation_ATPase_N"/>
    <property type="match status" value="1"/>
</dbReference>
<dbReference type="Pfam" id="PF00122">
    <property type="entry name" value="E1-E2_ATPase"/>
    <property type="match status" value="1"/>
</dbReference>
<evidence type="ECO:0000256" key="15">
    <source>
        <dbReference type="ARBA" id="ARBA00023136"/>
    </source>
</evidence>
<dbReference type="InterPro" id="IPR001757">
    <property type="entry name" value="P_typ_ATPase"/>
</dbReference>
<dbReference type="PANTHER" id="PTHR42861">
    <property type="entry name" value="CALCIUM-TRANSPORTING ATPASE"/>
    <property type="match status" value="1"/>
</dbReference>
<accession>A0A4S2BKE0</accession>
<dbReference type="SUPFAM" id="SSF81653">
    <property type="entry name" value="Calcium ATPase, transduction domain A"/>
    <property type="match status" value="1"/>
</dbReference>
<feature type="transmembrane region" description="Helical" evidence="18">
    <location>
        <begin position="254"/>
        <end position="273"/>
    </location>
</feature>
<evidence type="ECO:0000313" key="20">
    <source>
        <dbReference type="EMBL" id="MDH0145392.1"/>
    </source>
</evidence>
<evidence type="ECO:0000256" key="3">
    <source>
        <dbReference type="ARBA" id="ARBA00008746"/>
    </source>
</evidence>
<feature type="transmembrane region" description="Helical" evidence="18">
    <location>
        <begin position="20"/>
        <end position="40"/>
    </location>
</feature>
<evidence type="ECO:0000256" key="10">
    <source>
        <dbReference type="ARBA" id="ARBA00022741"/>
    </source>
</evidence>
<proteinExistence type="inferred from homology"/>
<keyword evidence="14 18" id="KW-1133">Transmembrane helix</keyword>
<evidence type="ECO:0000256" key="16">
    <source>
        <dbReference type="ARBA" id="ARBA00029806"/>
    </source>
</evidence>
<feature type="transmembrane region" description="Helical" evidence="18">
    <location>
        <begin position="133"/>
        <end position="157"/>
    </location>
</feature>
<dbReference type="Gene3D" id="1.20.1110.10">
    <property type="entry name" value="Calcium-transporting ATPase, transmembrane domain"/>
    <property type="match status" value="1"/>
</dbReference>
<evidence type="ECO:0000313" key="21">
    <source>
        <dbReference type="Proteomes" id="UP001158076"/>
    </source>
</evidence>
<dbReference type="SFLD" id="SFLDF00027">
    <property type="entry name" value="p-type_atpase"/>
    <property type="match status" value="1"/>
</dbReference>
<feature type="transmembrane region" description="Helical" evidence="18">
    <location>
        <begin position="1146"/>
        <end position="1164"/>
    </location>
</feature>
<dbReference type="InterPro" id="IPR023214">
    <property type="entry name" value="HAD_sf"/>
</dbReference>
<dbReference type="InterPro" id="IPR006415">
    <property type="entry name" value="P-type_ATPase_IIIB"/>
</dbReference>
<feature type="transmembrane region" description="Helical" evidence="18">
    <location>
        <begin position="52"/>
        <end position="70"/>
    </location>
</feature>
<dbReference type="InterPro" id="IPR023298">
    <property type="entry name" value="ATPase_P-typ_TM_dom_sf"/>
</dbReference>
<keyword evidence="12" id="KW-0460">Magnesium</keyword>
<dbReference type="EMBL" id="JAODZE010000002">
    <property type="protein sequence ID" value="MDH0145392.1"/>
    <property type="molecule type" value="Genomic_DNA"/>
</dbReference>
<dbReference type="NCBIfam" id="TIGR00374">
    <property type="entry name" value="flippase-like domain"/>
    <property type="match status" value="1"/>
</dbReference>
<dbReference type="NCBIfam" id="TIGR01494">
    <property type="entry name" value="ATPase_P-type"/>
    <property type="match status" value="1"/>
</dbReference>
<feature type="domain" description="Cation-transporting P-type ATPase N-terminal" evidence="19">
    <location>
        <begin position="342"/>
        <end position="414"/>
    </location>
</feature>
<dbReference type="Pfam" id="PF00702">
    <property type="entry name" value="Hydrolase"/>
    <property type="match status" value="1"/>
</dbReference>
<dbReference type="GO" id="GO:0015444">
    <property type="term" value="F:P-type magnesium transporter activity"/>
    <property type="evidence" value="ECO:0007669"/>
    <property type="project" value="UniProtKB-EC"/>
</dbReference>
<evidence type="ECO:0000256" key="1">
    <source>
        <dbReference type="ARBA" id="ARBA00003954"/>
    </source>
</evidence>
<dbReference type="Pfam" id="PF00689">
    <property type="entry name" value="Cation_ATPase_C"/>
    <property type="match status" value="1"/>
</dbReference>
<dbReference type="InterPro" id="IPR008250">
    <property type="entry name" value="ATPase_P-typ_transduc_dom_A_sf"/>
</dbReference>
<keyword evidence="6" id="KW-1003">Cell membrane</keyword>
<evidence type="ECO:0000256" key="9">
    <source>
        <dbReference type="ARBA" id="ARBA00022692"/>
    </source>
</evidence>
<feature type="transmembrane region" description="Helical" evidence="18">
    <location>
        <begin position="984"/>
        <end position="1006"/>
    </location>
</feature>
<dbReference type="InterPro" id="IPR022791">
    <property type="entry name" value="L-PG_synthase/AglD"/>
</dbReference>
<feature type="transmembrane region" description="Helical" evidence="18">
    <location>
        <begin position="418"/>
        <end position="437"/>
    </location>
</feature>
<feature type="transmembrane region" description="Helical" evidence="18">
    <location>
        <begin position="280"/>
        <end position="300"/>
    </location>
</feature>
<feature type="transmembrane region" description="Helical" evidence="18">
    <location>
        <begin position="163"/>
        <end position="188"/>
    </location>
</feature>
<dbReference type="GO" id="GO:0005524">
    <property type="term" value="F:ATP binding"/>
    <property type="evidence" value="ECO:0007669"/>
    <property type="project" value="UniProtKB-KW"/>
</dbReference>
<dbReference type="NCBIfam" id="TIGR01524">
    <property type="entry name" value="ATPase-IIIB_Mg"/>
    <property type="match status" value="1"/>
</dbReference>
<evidence type="ECO:0000256" key="7">
    <source>
        <dbReference type="ARBA" id="ARBA00022519"/>
    </source>
</evidence>
<evidence type="ECO:0000256" key="14">
    <source>
        <dbReference type="ARBA" id="ARBA00022989"/>
    </source>
</evidence>
<dbReference type="InterPro" id="IPR044492">
    <property type="entry name" value="P_typ_ATPase_HD_dom"/>
</dbReference>
<comment type="caution">
    <text evidence="20">The sequence shown here is derived from an EMBL/GenBank/DDBJ whole genome shotgun (WGS) entry which is preliminary data.</text>
</comment>
<comment type="similarity">
    <text evidence="3">Belongs to the cation transport ATPase (P-type) (TC 3.A.3) family. Type IIIB subfamily.</text>
</comment>
<dbReference type="SUPFAM" id="SSF81665">
    <property type="entry name" value="Calcium ATPase, transmembrane domain M"/>
    <property type="match status" value="1"/>
</dbReference>
<keyword evidence="13" id="KW-1278">Translocase</keyword>
<keyword evidence="8" id="KW-0597">Phosphoprotein</keyword>
<evidence type="ECO:0000256" key="11">
    <source>
        <dbReference type="ARBA" id="ARBA00022840"/>
    </source>
</evidence>
<keyword evidence="11" id="KW-0067">ATP-binding</keyword>
<dbReference type="Proteomes" id="UP001158076">
    <property type="component" value="Unassembled WGS sequence"/>
</dbReference>
<dbReference type="GO" id="GO:0016887">
    <property type="term" value="F:ATP hydrolysis activity"/>
    <property type="evidence" value="ECO:0007669"/>
    <property type="project" value="InterPro"/>
</dbReference>
<sequence length="1182" mass="127255">MHDAFDSSAPTEHARPLIWLSWLLGAAMLGALVVGVLQLADASHFALVLSQAEPAWLLVAIALQGLTYVVQGQLYRQVLTAAGTSLPLWDATKLSLTKLFIDQALPSSGFSGAVAVVALLQRRGIAASQVSSCFIVSVSAYFVAYLLALGAALFIAIDSGHGSLAVIATSAAFMLFCGLMAIAAPLIAGLPQGALARRLQHVRWMQRLLAMVFAAEPRLTRNPRLLSWASGYSLLIVLLDALTLWALLHAVGHAAPFAGIFASFMLASVLRSVGIVPGGLGAFEAAAVATLSWAGVPLAAGLSATLLFRVLSFWLPMLPGFWLSRDALRAGAADHHETVTPDYWSQPLDELYASLKTGPNGLASDAAAARQPSVRRTYRPNLARQVGASLLRQLSSPLVLILLIGALVALIAHDWLDALIVLAIVIASALVGSLHEVRSNRAIARLREQVASRADVWRDGRLQSLAADEVVPGDIVELSAGSLIPADGRLVEARDCFVNQALLTGETFPVQKQASRIASDAALAQRDNCLFRGTSLRSGTARLLAVRCGLHTELGHIERSLVLRPPETEFERGLRQFGGLLLRVMLVMVTAVLGLNLFLDRPPLDTLMFAIALAVGLSPELLPAILSATLSAGARRMAGRGVIVRHLNAIENLGAMDTLCTDKTGTLTRGVVALDGALDADGQPSTTVLRMAWLNASLQTGLRNPLDEAIGDHARDKAPAMTGADKLDEIPYDFVRKRLSVLLRDASEPTPRLICKGALDNVLQVSAFVQQGDAVLPLTAERREALAARFAAWSAAGYRVLGLAWRSMEGERCTVDDEQALVFAGFLLFFDPPEPGVREELAALRELGVAVKIISGDNRLIARQVAESVGIDVERVITGAEIGQMRDEALINLAPRVSLFAEVDPNQKERIIRALQKTGHVVGFLGDGINDAPALHAADVGISVDNAVDVAKEAADFVLLRHELGLVRQGIDEGRRTFANTLKYIYLTTSANFGNMISMAVASFFLPFLPLLAKQILLNNFLSDIPAIGIAGDRVDADWSRTPHRWDIGEVRRFMILFGLISSAFDLLTFGVLLYLVGEQPELFRSGWFVESLITELAIIFVVRTHKPFYRSRPGRFLLVSSLLIALLTVLLPYTPVGGWFALQPLPATVLGAVLLITLLYAACSEWTKQRFFARLGASRQP</sequence>
<evidence type="ECO:0000256" key="18">
    <source>
        <dbReference type="SAM" id="Phobius"/>
    </source>
</evidence>
<evidence type="ECO:0000256" key="12">
    <source>
        <dbReference type="ARBA" id="ARBA00022842"/>
    </source>
</evidence>
<feature type="transmembrane region" description="Helical" evidence="18">
    <location>
        <begin position="580"/>
        <end position="599"/>
    </location>
</feature>
<evidence type="ECO:0000256" key="5">
    <source>
        <dbReference type="ARBA" id="ARBA00013555"/>
    </source>
</evidence>
<dbReference type="Gene3D" id="2.70.150.10">
    <property type="entry name" value="Calcium-transporting ATPase, cytoplasmic transduction domain A"/>
    <property type="match status" value="1"/>
</dbReference>
<evidence type="ECO:0000259" key="19">
    <source>
        <dbReference type="SMART" id="SM00831"/>
    </source>
</evidence>
<gene>
    <name evidence="20" type="primary">mgtA</name>
    <name evidence="20" type="ORF">N7335_03190</name>
</gene>
<feature type="transmembrane region" description="Helical" evidence="18">
    <location>
        <begin position="1115"/>
        <end position="1134"/>
    </location>
</feature>
<dbReference type="InterPro" id="IPR006068">
    <property type="entry name" value="ATPase_P-typ_cation-transptr_C"/>
</dbReference>
<feature type="transmembrane region" description="Helical" evidence="18">
    <location>
        <begin position="225"/>
        <end position="248"/>
    </location>
</feature>
<organism evidence="20 21">
    <name type="scientific">Stutzerimonas stutzeri</name>
    <name type="common">Pseudomonas stutzeri</name>
    <dbReference type="NCBI Taxonomy" id="316"/>
    <lineage>
        <taxon>Bacteria</taxon>
        <taxon>Pseudomonadati</taxon>
        <taxon>Pseudomonadota</taxon>
        <taxon>Gammaproteobacteria</taxon>
        <taxon>Pseudomonadales</taxon>
        <taxon>Pseudomonadaceae</taxon>
        <taxon>Stutzerimonas</taxon>
    </lineage>
</organism>
<dbReference type="PROSITE" id="PS00154">
    <property type="entry name" value="ATPASE_E1_E2"/>
    <property type="match status" value="1"/>
</dbReference>
<dbReference type="InterPro" id="IPR036412">
    <property type="entry name" value="HAD-like_sf"/>
</dbReference>
<feature type="transmembrane region" description="Helical" evidence="18">
    <location>
        <begin position="394"/>
        <end position="412"/>
    </location>
</feature>
<dbReference type="InterPro" id="IPR059000">
    <property type="entry name" value="ATPase_P-type_domA"/>
</dbReference>
<comment type="catalytic activity">
    <reaction evidence="17">
        <text>Mg(2+)(out) + ATP + H2O = Mg(2+)(in) + ADP + phosphate + H(+)</text>
        <dbReference type="Rhea" id="RHEA:10260"/>
        <dbReference type="ChEBI" id="CHEBI:15377"/>
        <dbReference type="ChEBI" id="CHEBI:15378"/>
        <dbReference type="ChEBI" id="CHEBI:18420"/>
        <dbReference type="ChEBI" id="CHEBI:30616"/>
        <dbReference type="ChEBI" id="CHEBI:43474"/>
        <dbReference type="ChEBI" id="CHEBI:456216"/>
        <dbReference type="EC" id="7.2.2.14"/>
    </reaction>
</comment>
<reference evidence="20" key="1">
    <citation type="submission" date="2022-09" db="EMBL/GenBank/DDBJ databases">
        <title>Intensive care unit water sources are persistently colonized with multi-drug resistant bacteria and are the site of extensive horizontal gene transfer of antibiotic resistance genes.</title>
        <authorList>
            <person name="Diorio-Toth L."/>
        </authorList>
    </citation>
    <scope>NUCLEOTIDE SEQUENCE</scope>
    <source>
        <strain evidence="20">GD04147</strain>
    </source>
</reference>
<evidence type="ECO:0000256" key="13">
    <source>
        <dbReference type="ARBA" id="ARBA00022967"/>
    </source>
</evidence>
<feature type="transmembrane region" description="Helical" evidence="18">
    <location>
        <begin position="306"/>
        <end position="323"/>
    </location>
</feature>
<evidence type="ECO:0000256" key="17">
    <source>
        <dbReference type="ARBA" id="ARBA00047295"/>
    </source>
</evidence>
<dbReference type="GO" id="GO:0005886">
    <property type="term" value="C:plasma membrane"/>
    <property type="evidence" value="ECO:0007669"/>
    <property type="project" value="UniProtKB-SubCell"/>
</dbReference>
<keyword evidence="9 18" id="KW-0812">Transmembrane</keyword>
<dbReference type="Gene3D" id="3.40.1110.10">
    <property type="entry name" value="Calcium-transporting ATPase, cytoplasmic domain N"/>
    <property type="match status" value="1"/>
</dbReference>
<dbReference type="Pfam" id="PF03706">
    <property type="entry name" value="LPG_synthase_TM"/>
    <property type="match status" value="1"/>
</dbReference>
<dbReference type="InterPro" id="IPR023299">
    <property type="entry name" value="ATPase_P-typ_cyto_dom_N"/>
</dbReference>
<dbReference type="PRINTS" id="PR01836">
    <property type="entry name" value="MGATPASE"/>
</dbReference>
<evidence type="ECO:0000256" key="6">
    <source>
        <dbReference type="ARBA" id="ARBA00022475"/>
    </source>
</evidence>
<dbReference type="RefSeq" id="WP_111481533.1">
    <property type="nucleotide sequence ID" value="NZ_JAKCMP010000014.1"/>
</dbReference>
<evidence type="ECO:0000256" key="4">
    <source>
        <dbReference type="ARBA" id="ARBA00012786"/>
    </source>
</evidence>
<dbReference type="SMART" id="SM00831">
    <property type="entry name" value="Cation_ATPase_N"/>
    <property type="match status" value="1"/>
</dbReference>
<dbReference type="InterPro" id="IPR018303">
    <property type="entry name" value="ATPase_P-typ_P_site"/>
</dbReference>